<dbReference type="OrthoDB" id="5431035at2"/>
<keyword evidence="3" id="KW-1185">Reference proteome</keyword>
<dbReference type="Pfam" id="PF12822">
    <property type="entry name" value="ECF_trnsprt"/>
    <property type="match status" value="1"/>
</dbReference>
<evidence type="ECO:0000313" key="2">
    <source>
        <dbReference type="EMBL" id="SHI85837.1"/>
    </source>
</evidence>
<feature type="transmembrane region" description="Helical" evidence="1">
    <location>
        <begin position="101"/>
        <end position="123"/>
    </location>
</feature>
<keyword evidence="1" id="KW-1133">Transmembrane helix</keyword>
<name>A0A1M6EK48_9FIRM</name>
<keyword evidence="1" id="KW-0472">Membrane</keyword>
<feature type="transmembrane region" description="Helical" evidence="1">
    <location>
        <begin position="70"/>
        <end position="89"/>
    </location>
</feature>
<reference evidence="2 3" key="1">
    <citation type="submission" date="2016-11" db="EMBL/GenBank/DDBJ databases">
        <authorList>
            <person name="Varghese N."/>
            <person name="Submissions S."/>
        </authorList>
    </citation>
    <scope>NUCLEOTIDE SEQUENCE [LARGE SCALE GENOMIC DNA]</scope>
    <source>
        <strain evidence="2 3">DSM 15287</strain>
    </source>
</reference>
<proteinExistence type="predicted"/>
<dbReference type="Gene3D" id="1.10.1760.20">
    <property type="match status" value="1"/>
</dbReference>
<dbReference type="AlphaFoldDB" id="A0A1M6EK48"/>
<sequence>MEIRRIILLAFFIGLSYMGAAVKILGTIAFDSMPAFLAALLLGPAGGAAVGAAGHFFTAALSGFPLTLPVHVLIMGEMALAAAAVSWIYRRLREQPRAKRVAGMAAVAAGCLINGPLSLLLLYPWLLPVMGRAALLAYLPVLTAAALMNIGLAFGLLRVLPGFVKVNGKAGSNCED</sequence>
<accession>A0A1M6EK48</accession>
<keyword evidence="1" id="KW-0812">Transmembrane</keyword>
<feature type="transmembrane region" description="Helical" evidence="1">
    <location>
        <begin position="6"/>
        <end position="25"/>
    </location>
</feature>
<dbReference type="GO" id="GO:0022857">
    <property type="term" value="F:transmembrane transporter activity"/>
    <property type="evidence" value="ECO:0007669"/>
    <property type="project" value="InterPro"/>
</dbReference>
<dbReference type="EMBL" id="FQZD01000008">
    <property type="protein sequence ID" value="SHI85837.1"/>
    <property type="molecule type" value="Genomic_DNA"/>
</dbReference>
<protein>
    <submittedName>
        <fullName evidence="2">ECF-type riboflavin transporter, S component</fullName>
    </submittedName>
</protein>
<gene>
    <name evidence="2" type="ORF">SAMN02745170_01218</name>
</gene>
<feature type="transmembrane region" description="Helical" evidence="1">
    <location>
        <begin position="37"/>
        <end position="58"/>
    </location>
</feature>
<feature type="transmembrane region" description="Helical" evidence="1">
    <location>
        <begin position="135"/>
        <end position="157"/>
    </location>
</feature>
<dbReference type="RefSeq" id="WP_149734037.1">
    <property type="nucleotide sequence ID" value="NZ_FQZD01000008.1"/>
</dbReference>
<organism evidence="2 3">
    <name type="scientific">Propionispora hippei DSM 15287</name>
    <dbReference type="NCBI Taxonomy" id="1123003"/>
    <lineage>
        <taxon>Bacteria</taxon>
        <taxon>Bacillati</taxon>
        <taxon>Bacillota</taxon>
        <taxon>Negativicutes</taxon>
        <taxon>Selenomonadales</taxon>
        <taxon>Sporomusaceae</taxon>
        <taxon>Propionispora</taxon>
    </lineage>
</organism>
<evidence type="ECO:0000256" key="1">
    <source>
        <dbReference type="SAM" id="Phobius"/>
    </source>
</evidence>
<evidence type="ECO:0000313" key="3">
    <source>
        <dbReference type="Proteomes" id="UP000322917"/>
    </source>
</evidence>
<dbReference type="InterPro" id="IPR024529">
    <property type="entry name" value="ECF_trnsprt_substrate-spec"/>
</dbReference>
<dbReference type="Proteomes" id="UP000322917">
    <property type="component" value="Unassembled WGS sequence"/>
</dbReference>